<dbReference type="FunCoup" id="A0A200Q691">
    <property type="interactions" value="2313"/>
</dbReference>
<dbReference type="InterPro" id="IPR006121">
    <property type="entry name" value="HMA_dom"/>
</dbReference>
<accession>A0A200Q691</accession>
<dbReference type="PANTHER" id="PTHR22814:SF287">
    <property type="entry name" value="COPPER TRANSPORT PROTEIN ATX1"/>
    <property type="match status" value="1"/>
</dbReference>
<dbReference type="Proteomes" id="UP000195402">
    <property type="component" value="Unassembled WGS sequence"/>
</dbReference>
<dbReference type="Gene3D" id="3.30.70.100">
    <property type="match status" value="1"/>
</dbReference>
<name>A0A200Q691_MACCD</name>
<dbReference type="CDD" id="cd00371">
    <property type="entry name" value="HMA"/>
    <property type="match status" value="1"/>
</dbReference>
<dbReference type="PANTHER" id="PTHR22814">
    <property type="entry name" value="COPPER TRANSPORT PROTEIN ATOX1-RELATED"/>
    <property type="match status" value="1"/>
</dbReference>
<dbReference type="STRING" id="56857.A0A200Q691"/>
<dbReference type="OMA" id="LLYFHTH"/>
<dbReference type="EMBL" id="MVGT01002978">
    <property type="protein sequence ID" value="OVA05968.1"/>
    <property type="molecule type" value="Genomic_DNA"/>
</dbReference>
<dbReference type="FunFam" id="3.30.70.100:FF:000008">
    <property type="entry name" value="Copper transport protein ATOX1"/>
    <property type="match status" value="1"/>
</dbReference>
<dbReference type="Pfam" id="PF00403">
    <property type="entry name" value="HMA"/>
    <property type="match status" value="1"/>
</dbReference>
<evidence type="ECO:0000313" key="4">
    <source>
        <dbReference type="Proteomes" id="UP000195402"/>
    </source>
</evidence>
<evidence type="ECO:0000313" key="3">
    <source>
        <dbReference type="EMBL" id="OVA05968.1"/>
    </source>
</evidence>
<dbReference type="PROSITE" id="PS50846">
    <property type="entry name" value="HMA_2"/>
    <property type="match status" value="1"/>
</dbReference>
<dbReference type="InterPro" id="IPR036163">
    <property type="entry name" value="HMA_dom_sf"/>
</dbReference>
<dbReference type="AlphaFoldDB" id="A0A200Q691"/>
<organism evidence="3 4">
    <name type="scientific">Macleaya cordata</name>
    <name type="common">Five-seeded plume-poppy</name>
    <name type="synonym">Bocconia cordata</name>
    <dbReference type="NCBI Taxonomy" id="56857"/>
    <lineage>
        <taxon>Eukaryota</taxon>
        <taxon>Viridiplantae</taxon>
        <taxon>Streptophyta</taxon>
        <taxon>Embryophyta</taxon>
        <taxon>Tracheophyta</taxon>
        <taxon>Spermatophyta</taxon>
        <taxon>Magnoliopsida</taxon>
        <taxon>Ranunculales</taxon>
        <taxon>Papaveraceae</taxon>
        <taxon>Papaveroideae</taxon>
        <taxon>Macleaya</taxon>
    </lineage>
</organism>
<feature type="domain" description="HMA" evidence="2">
    <location>
        <begin position="19"/>
        <end position="82"/>
    </location>
</feature>
<sequence>MATADSVLIKGYGLNFEGVVTVVLKVGMSCEGCSGAVKRVLNKTEGVESYDIDMKEQKVTVKTNLSPDVILQTDKLFFDFCV</sequence>
<evidence type="ECO:0000259" key="2">
    <source>
        <dbReference type="PROSITE" id="PS50846"/>
    </source>
</evidence>
<proteinExistence type="predicted"/>
<dbReference type="InParanoid" id="A0A200Q691"/>
<comment type="caution">
    <text evidence="3">The sequence shown here is derived from an EMBL/GenBank/DDBJ whole genome shotgun (WGS) entry which is preliminary data.</text>
</comment>
<dbReference type="OrthoDB" id="689350at2759"/>
<protein>
    <submittedName>
        <fullName evidence="3">Heavy metal-associated domain</fullName>
    </submittedName>
</protein>
<dbReference type="SUPFAM" id="SSF55008">
    <property type="entry name" value="HMA, heavy metal-associated domain"/>
    <property type="match status" value="1"/>
</dbReference>
<reference evidence="3 4" key="1">
    <citation type="journal article" date="2017" name="Mol. Plant">
        <title>The Genome of Medicinal Plant Macleaya cordata Provides New Insights into Benzylisoquinoline Alkaloids Metabolism.</title>
        <authorList>
            <person name="Liu X."/>
            <person name="Liu Y."/>
            <person name="Huang P."/>
            <person name="Ma Y."/>
            <person name="Qing Z."/>
            <person name="Tang Q."/>
            <person name="Cao H."/>
            <person name="Cheng P."/>
            <person name="Zheng Y."/>
            <person name="Yuan Z."/>
            <person name="Zhou Y."/>
            <person name="Liu J."/>
            <person name="Tang Z."/>
            <person name="Zhuo Y."/>
            <person name="Zhang Y."/>
            <person name="Yu L."/>
            <person name="Huang J."/>
            <person name="Yang P."/>
            <person name="Peng Q."/>
            <person name="Zhang J."/>
            <person name="Jiang W."/>
            <person name="Zhang Z."/>
            <person name="Lin K."/>
            <person name="Ro D.K."/>
            <person name="Chen X."/>
            <person name="Xiong X."/>
            <person name="Shang Y."/>
            <person name="Huang S."/>
            <person name="Zeng J."/>
        </authorList>
    </citation>
    <scope>NUCLEOTIDE SEQUENCE [LARGE SCALE GENOMIC DNA]</scope>
    <source>
        <strain evidence="4">cv. BLH2017</strain>
        <tissue evidence="3">Root</tissue>
    </source>
</reference>
<dbReference type="GO" id="GO:0046872">
    <property type="term" value="F:metal ion binding"/>
    <property type="evidence" value="ECO:0007669"/>
    <property type="project" value="UniProtKB-KW"/>
</dbReference>
<keyword evidence="4" id="KW-1185">Reference proteome</keyword>
<gene>
    <name evidence="3" type="ORF">BVC80_1707g73</name>
</gene>
<keyword evidence="1" id="KW-0479">Metal-binding</keyword>
<evidence type="ECO:0000256" key="1">
    <source>
        <dbReference type="ARBA" id="ARBA00022723"/>
    </source>
</evidence>